<keyword evidence="1" id="KW-0805">Transcription regulation</keyword>
<dbReference type="PANTHER" id="PTHR24567">
    <property type="entry name" value="CRP FAMILY TRANSCRIPTIONAL REGULATORY PROTEIN"/>
    <property type="match status" value="1"/>
</dbReference>
<dbReference type="GO" id="GO:0005829">
    <property type="term" value="C:cytosol"/>
    <property type="evidence" value="ECO:0007669"/>
    <property type="project" value="TreeGrafter"/>
</dbReference>
<proteinExistence type="predicted"/>
<dbReference type="PANTHER" id="PTHR24567:SF26">
    <property type="entry name" value="REGULATORY PROTEIN YEIL"/>
    <property type="match status" value="1"/>
</dbReference>
<dbReference type="AlphaFoldDB" id="A0A2S0NEN0"/>
<dbReference type="InterPro" id="IPR018490">
    <property type="entry name" value="cNMP-bd_dom_sf"/>
</dbReference>
<dbReference type="Pfam" id="PF13545">
    <property type="entry name" value="HTH_Crp_2"/>
    <property type="match status" value="1"/>
</dbReference>
<keyword evidence="7" id="KW-1185">Reference proteome</keyword>
<dbReference type="Gene3D" id="1.10.10.10">
    <property type="entry name" value="Winged helix-like DNA-binding domain superfamily/Winged helix DNA-binding domain"/>
    <property type="match status" value="1"/>
</dbReference>
<dbReference type="KEGG" id="phr:C6569_15820"/>
<evidence type="ECO:0000256" key="2">
    <source>
        <dbReference type="ARBA" id="ARBA00023125"/>
    </source>
</evidence>
<dbReference type="InterPro" id="IPR000595">
    <property type="entry name" value="cNMP-bd_dom"/>
</dbReference>
<dbReference type="EMBL" id="CP027668">
    <property type="protein sequence ID" value="AVO46401.1"/>
    <property type="molecule type" value="Genomic_DNA"/>
</dbReference>
<sequence length="254" mass="28587">MIAFVFLFDICQFLMQRMAAETLTLRAEDIHTVRSLPLFADISESQFGALMGAAFLQRFPAQTQLIHEGDQADFLHVIVEGMVEMFSTSNGEETTIGFLEPVSTFILAAVLVEKVYLQSARTLEPSRILMIPAQAIRDVFARDPAFAGPVVRELAERYREVVRQLKSQKMQSGLERLAAWLFARGERRGDVIETRIPFEKAKLASFLGMTRESLSRSFASLADHGVTVRGRVIFCNRPDALARLARTEHSTHDH</sequence>
<dbReference type="Proteomes" id="UP000237889">
    <property type="component" value="Chromosome"/>
</dbReference>
<dbReference type="SUPFAM" id="SSF51206">
    <property type="entry name" value="cAMP-binding domain-like"/>
    <property type="match status" value="1"/>
</dbReference>
<dbReference type="OrthoDB" id="190787at2"/>
<dbReference type="GO" id="GO:0003677">
    <property type="term" value="F:DNA binding"/>
    <property type="evidence" value="ECO:0007669"/>
    <property type="project" value="UniProtKB-KW"/>
</dbReference>
<evidence type="ECO:0000313" key="7">
    <source>
        <dbReference type="Proteomes" id="UP000237889"/>
    </source>
</evidence>
<feature type="domain" description="Cyclic nucleotide-binding" evidence="4">
    <location>
        <begin position="38"/>
        <end position="157"/>
    </location>
</feature>
<feature type="domain" description="HTH crp-type" evidence="5">
    <location>
        <begin position="171"/>
        <end position="239"/>
    </location>
</feature>
<dbReference type="Pfam" id="PF00027">
    <property type="entry name" value="cNMP_binding"/>
    <property type="match status" value="1"/>
</dbReference>
<dbReference type="CDD" id="cd00038">
    <property type="entry name" value="CAP_ED"/>
    <property type="match status" value="1"/>
</dbReference>
<dbReference type="PROSITE" id="PS50042">
    <property type="entry name" value="CNMP_BINDING_3"/>
    <property type="match status" value="1"/>
</dbReference>
<dbReference type="SUPFAM" id="SSF46785">
    <property type="entry name" value="Winged helix' DNA-binding domain"/>
    <property type="match status" value="1"/>
</dbReference>
<gene>
    <name evidence="6" type="ORF">C6569_15820</name>
</gene>
<organism evidence="6 7">
    <name type="scientific">Phreatobacter cathodiphilus</name>
    <dbReference type="NCBI Taxonomy" id="1868589"/>
    <lineage>
        <taxon>Bacteria</taxon>
        <taxon>Pseudomonadati</taxon>
        <taxon>Pseudomonadota</taxon>
        <taxon>Alphaproteobacteria</taxon>
        <taxon>Hyphomicrobiales</taxon>
        <taxon>Phreatobacteraceae</taxon>
        <taxon>Phreatobacter</taxon>
    </lineage>
</organism>
<dbReference type="InterPro" id="IPR036388">
    <property type="entry name" value="WH-like_DNA-bd_sf"/>
</dbReference>
<keyword evidence="2" id="KW-0238">DNA-binding</keyword>
<evidence type="ECO:0000259" key="5">
    <source>
        <dbReference type="PROSITE" id="PS51063"/>
    </source>
</evidence>
<evidence type="ECO:0000256" key="3">
    <source>
        <dbReference type="ARBA" id="ARBA00023163"/>
    </source>
</evidence>
<reference evidence="6 7" key="1">
    <citation type="submission" date="2018-03" db="EMBL/GenBank/DDBJ databases">
        <title>Genome sequencing of Phreatobacter sp.</title>
        <authorList>
            <person name="Kim S.-J."/>
            <person name="Heo J."/>
            <person name="Kwon S.-W."/>
        </authorList>
    </citation>
    <scope>NUCLEOTIDE SEQUENCE [LARGE SCALE GENOMIC DNA]</scope>
    <source>
        <strain evidence="6 7">S-12</strain>
    </source>
</reference>
<protein>
    <submittedName>
        <fullName evidence="6">Transcriptional regulator</fullName>
    </submittedName>
</protein>
<dbReference type="SMART" id="SM00100">
    <property type="entry name" value="cNMP"/>
    <property type="match status" value="1"/>
</dbReference>
<evidence type="ECO:0000313" key="6">
    <source>
        <dbReference type="EMBL" id="AVO46401.1"/>
    </source>
</evidence>
<dbReference type="PROSITE" id="PS51063">
    <property type="entry name" value="HTH_CRP_2"/>
    <property type="match status" value="1"/>
</dbReference>
<evidence type="ECO:0000259" key="4">
    <source>
        <dbReference type="PROSITE" id="PS50042"/>
    </source>
</evidence>
<dbReference type="SMART" id="SM00419">
    <property type="entry name" value="HTH_CRP"/>
    <property type="match status" value="1"/>
</dbReference>
<dbReference type="GO" id="GO:0003700">
    <property type="term" value="F:DNA-binding transcription factor activity"/>
    <property type="evidence" value="ECO:0007669"/>
    <property type="project" value="TreeGrafter"/>
</dbReference>
<accession>A0A2S0NEN0</accession>
<dbReference type="InterPro" id="IPR012318">
    <property type="entry name" value="HTH_CRP"/>
</dbReference>
<evidence type="ECO:0000256" key="1">
    <source>
        <dbReference type="ARBA" id="ARBA00023015"/>
    </source>
</evidence>
<dbReference type="Gene3D" id="2.60.120.10">
    <property type="entry name" value="Jelly Rolls"/>
    <property type="match status" value="1"/>
</dbReference>
<keyword evidence="3" id="KW-0804">Transcription</keyword>
<dbReference type="InterPro" id="IPR050397">
    <property type="entry name" value="Env_Response_Regulators"/>
</dbReference>
<dbReference type="InterPro" id="IPR014710">
    <property type="entry name" value="RmlC-like_jellyroll"/>
</dbReference>
<name>A0A2S0NEN0_9HYPH</name>
<dbReference type="NCBIfam" id="NF006901">
    <property type="entry name" value="PRK09392.1"/>
    <property type="match status" value="1"/>
</dbReference>
<dbReference type="InterPro" id="IPR036390">
    <property type="entry name" value="WH_DNA-bd_sf"/>
</dbReference>